<accession>A0A4P9YU96</accession>
<dbReference type="Pfam" id="PF00076">
    <property type="entry name" value="RRM_1"/>
    <property type="match status" value="1"/>
</dbReference>
<evidence type="ECO:0000256" key="3">
    <source>
        <dbReference type="SAM" id="MobiDB-lite"/>
    </source>
</evidence>
<keyword evidence="1 2" id="KW-0694">RNA-binding</keyword>
<protein>
    <recommendedName>
        <fullName evidence="4">RRM domain-containing protein</fullName>
    </recommendedName>
</protein>
<evidence type="ECO:0000259" key="4">
    <source>
        <dbReference type="PROSITE" id="PS50102"/>
    </source>
</evidence>
<dbReference type="OrthoDB" id="1749473at2759"/>
<dbReference type="InterPro" id="IPR035979">
    <property type="entry name" value="RBD_domain_sf"/>
</dbReference>
<dbReference type="EMBL" id="KZ991085">
    <property type="protein sequence ID" value="RKP23328.1"/>
    <property type="molecule type" value="Genomic_DNA"/>
</dbReference>
<dbReference type="PANTHER" id="PTHR47640:SF11">
    <property type="entry name" value="RNA-BINDING PROTEIN 42"/>
    <property type="match status" value="1"/>
</dbReference>
<dbReference type="SMART" id="SM00360">
    <property type="entry name" value="RRM"/>
    <property type="match status" value="1"/>
</dbReference>
<evidence type="ECO:0000256" key="2">
    <source>
        <dbReference type="PROSITE-ProRule" id="PRU00176"/>
    </source>
</evidence>
<dbReference type="Proteomes" id="UP000278143">
    <property type="component" value="Unassembled WGS sequence"/>
</dbReference>
<evidence type="ECO:0000313" key="6">
    <source>
        <dbReference type="Proteomes" id="UP000278143"/>
    </source>
</evidence>
<feature type="domain" description="RRM" evidence="4">
    <location>
        <begin position="36"/>
        <end position="114"/>
    </location>
</feature>
<dbReference type="InterPro" id="IPR012677">
    <property type="entry name" value="Nucleotide-bd_a/b_plait_sf"/>
</dbReference>
<organism evidence="5 6">
    <name type="scientific">Syncephalis pseudoplumigaleata</name>
    <dbReference type="NCBI Taxonomy" id="1712513"/>
    <lineage>
        <taxon>Eukaryota</taxon>
        <taxon>Fungi</taxon>
        <taxon>Fungi incertae sedis</taxon>
        <taxon>Zoopagomycota</taxon>
        <taxon>Zoopagomycotina</taxon>
        <taxon>Zoopagomycetes</taxon>
        <taxon>Zoopagales</taxon>
        <taxon>Piptocephalidaceae</taxon>
        <taxon>Syncephalis</taxon>
    </lineage>
</organism>
<name>A0A4P9YU96_9FUNG</name>
<dbReference type="Gene3D" id="3.30.70.330">
    <property type="match status" value="1"/>
</dbReference>
<feature type="non-terminal residue" evidence="5">
    <location>
        <position position="136"/>
    </location>
</feature>
<sequence>AAAKGGKAKKARTTLRVAGGEVWEDPTLAEWDENDFRIFVGDLGNEVMDEHLAQAFSKYPSMQKARIVRDKRSGKTRGFGFVSFKDPDDYSRAMREMNGKYLGNRPLKLRKSNWRDRNVDTRRKKEREAKRLGRKV</sequence>
<dbReference type="PROSITE" id="PS50102">
    <property type="entry name" value="RRM"/>
    <property type="match status" value="1"/>
</dbReference>
<reference evidence="6" key="1">
    <citation type="journal article" date="2018" name="Nat. Microbiol.">
        <title>Leveraging single-cell genomics to expand the fungal tree of life.</title>
        <authorList>
            <person name="Ahrendt S.R."/>
            <person name="Quandt C.A."/>
            <person name="Ciobanu D."/>
            <person name="Clum A."/>
            <person name="Salamov A."/>
            <person name="Andreopoulos B."/>
            <person name="Cheng J.F."/>
            <person name="Woyke T."/>
            <person name="Pelin A."/>
            <person name="Henrissat B."/>
            <person name="Reynolds N.K."/>
            <person name="Benny G.L."/>
            <person name="Smith M.E."/>
            <person name="James T.Y."/>
            <person name="Grigoriev I.V."/>
        </authorList>
    </citation>
    <scope>NUCLEOTIDE SEQUENCE [LARGE SCALE GENOMIC DNA]</scope>
    <source>
        <strain evidence="6">Benny S71-1</strain>
    </source>
</reference>
<dbReference type="PANTHER" id="PTHR47640">
    <property type="entry name" value="TRNA SELENOCYSTEINE 1-ASSOCIATED PROTEIN 1-RELATED-RELATED"/>
    <property type="match status" value="1"/>
</dbReference>
<dbReference type="InterPro" id="IPR034215">
    <property type="entry name" value="RBM42_RRM"/>
</dbReference>
<feature type="non-terminal residue" evidence="5">
    <location>
        <position position="1"/>
    </location>
</feature>
<dbReference type="AlphaFoldDB" id="A0A4P9YU96"/>
<dbReference type="SUPFAM" id="SSF54928">
    <property type="entry name" value="RNA-binding domain, RBD"/>
    <property type="match status" value="1"/>
</dbReference>
<keyword evidence="6" id="KW-1185">Reference proteome</keyword>
<gene>
    <name evidence="5" type="ORF">SYNPS1DRAFT_11350</name>
</gene>
<evidence type="ECO:0000313" key="5">
    <source>
        <dbReference type="EMBL" id="RKP23328.1"/>
    </source>
</evidence>
<feature type="region of interest" description="Disordered" evidence="3">
    <location>
        <begin position="113"/>
        <end position="136"/>
    </location>
</feature>
<dbReference type="InterPro" id="IPR050825">
    <property type="entry name" value="RBM42_RBP45_47-like"/>
</dbReference>
<dbReference type="CDD" id="cd12383">
    <property type="entry name" value="RRM_RBM42"/>
    <property type="match status" value="1"/>
</dbReference>
<evidence type="ECO:0000256" key="1">
    <source>
        <dbReference type="ARBA" id="ARBA00022884"/>
    </source>
</evidence>
<proteinExistence type="predicted"/>
<dbReference type="InterPro" id="IPR000504">
    <property type="entry name" value="RRM_dom"/>
</dbReference>
<dbReference type="GO" id="GO:0003729">
    <property type="term" value="F:mRNA binding"/>
    <property type="evidence" value="ECO:0007669"/>
    <property type="project" value="InterPro"/>
</dbReference>